<dbReference type="InterPro" id="IPR041492">
    <property type="entry name" value="HAD_2"/>
</dbReference>
<dbReference type="PANTHER" id="PTHR46649">
    <property type="match status" value="1"/>
</dbReference>
<dbReference type="InterPro" id="IPR023214">
    <property type="entry name" value="HAD_sf"/>
</dbReference>
<keyword evidence="1" id="KW-0378">Hydrolase</keyword>
<proteinExistence type="predicted"/>
<evidence type="ECO:0000313" key="1">
    <source>
        <dbReference type="EMBL" id="SCE93425.1"/>
    </source>
</evidence>
<dbReference type="Pfam" id="PF13419">
    <property type="entry name" value="HAD_2"/>
    <property type="match status" value="1"/>
</dbReference>
<accession>A0A1C4WB23</accession>
<dbReference type="AlphaFoldDB" id="A0A1C4WB23"/>
<keyword evidence="2" id="KW-1185">Reference proteome</keyword>
<dbReference type="PRINTS" id="PR00413">
    <property type="entry name" value="HADHALOGNASE"/>
</dbReference>
<dbReference type="NCBIfam" id="TIGR01509">
    <property type="entry name" value="HAD-SF-IA-v3"/>
    <property type="match status" value="1"/>
</dbReference>
<dbReference type="InterPro" id="IPR036412">
    <property type="entry name" value="HAD-like_sf"/>
</dbReference>
<dbReference type="Proteomes" id="UP000199629">
    <property type="component" value="Unassembled WGS sequence"/>
</dbReference>
<dbReference type="PANTHER" id="PTHR46649:SF4">
    <property type="entry name" value="HALOACID DEHALOGENASE-LIKE HYDROLASE (HAD) SUPERFAMILY PROTEIN"/>
    <property type="match status" value="1"/>
</dbReference>
<protein>
    <submittedName>
        <fullName evidence="1">Putative hydrolase of the HAD superfamily</fullName>
    </submittedName>
</protein>
<dbReference type="GO" id="GO:0016787">
    <property type="term" value="F:hydrolase activity"/>
    <property type="evidence" value="ECO:0007669"/>
    <property type="project" value="UniProtKB-KW"/>
</dbReference>
<evidence type="ECO:0000313" key="2">
    <source>
        <dbReference type="Proteomes" id="UP000199629"/>
    </source>
</evidence>
<name>A0A1C4WB23_9ACTN</name>
<dbReference type="Gene3D" id="3.40.50.1000">
    <property type="entry name" value="HAD superfamily/HAD-like"/>
    <property type="match status" value="1"/>
</dbReference>
<reference evidence="2" key="1">
    <citation type="submission" date="2016-06" db="EMBL/GenBank/DDBJ databases">
        <authorList>
            <person name="Varghese N."/>
            <person name="Submissions Spin"/>
        </authorList>
    </citation>
    <scope>NUCLEOTIDE SEQUENCE [LARGE SCALE GENOMIC DNA]</scope>
    <source>
        <strain evidence="2">DSM 45246</strain>
    </source>
</reference>
<dbReference type="SUPFAM" id="SSF56784">
    <property type="entry name" value="HAD-like"/>
    <property type="match status" value="1"/>
</dbReference>
<sequence>MPSKPVTTVLFDFAWTLFASDANRWVGSAAALVGREVAVGEAHRIASDFAELLRTTATDPAHIARDLDPRVWDRAILAVLQQIRGVDLPFARALHETRREALEPYADTSSTLAALSARDIRLGVVSNVGWDIRQCFARHGLDRYIDAFVLSYEVGFVKPDVRIWRTALDALAAQPDRTLMVGDHPSGDGGSVTAGIPALVLPMVSSPAQLRGFDQVLTLAGI</sequence>
<organism evidence="1 2">
    <name type="scientific">Micromonospora chaiyaphumensis</name>
    <dbReference type="NCBI Taxonomy" id="307119"/>
    <lineage>
        <taxon>Bacteria</taxon>
        <taxon>Bacillati</taxon>
        <taxon>Actinomycetota</taxon>
        <taxon>Actinomycetes</taxon>
        <taxon>Micromonosporales</taxon>
        <taxon>Micromonosporaceae</taxon>
        <taxon>Micromonospora</taxon>
    </lineage>
</organism>
<dbReference type="InterPro" id="IPR006439">
    <property type="entry name" value="HAD-SF_hydro_IA"/>
</dbReference>
<dbReference type="NCBIfam" id="TIGR01549">
    <property type="entry name" value="HAD-SF-IA-v1"/>
    <property type="match status" value="1"/>
</dbReference>
<gene>
    <name evidence="1" type="ORF">GA0070214_103400</name>
</gene>
<dbReference type="EMBL" id="FMCS01000003">
    <property type="protein sequence ID" value="SCE93425.1"/>
    <property type="molecule type" value="Genomic_DNA"/>
</dbReference>